<name>A0A7U7PYQ0_9STAP</name>
<protein>
    <submittedName>
        <fullName evidence="1">Uncharacterized protein</fullName>
    </submittedName>
</protein>
<accession>A0A7U7PYQ0</accession>
<keyword evidence="2" id="KW-1185">Reference proteome</keyword>
<organism evidence="1 2">
    <name type="scientific">Staphylococcus argenteus</name>
    <dbReference type="NCBI Taxonomy" id="985002"/>
    <lineage>
        <taxon>Bacteria</taxon>
        <taxon>Bacillati</taxon>
        <taxon>Bacillota</taxon>
        <taxon>Bacilli</taxon>
        <taxon>Bacillales</taxon>
        <taxon>Staphylococcaceae</taxon>
        <taxon>Staphylococcus</taxon>
    </lineage>
</organism>
<dbReference type="Proteomes" id="UP000236509">
    <property type="component" value="Unassembled WGS sequence"/>
</dbReference>
<proteinExistence type="predicted"/>
<comment type="caution">
    <text evidence="1">The sequence shown here is derived from an EMBL/GenBank/DDBJ whole genome shotgun (WGS) entry which is preliminary data.</text>
</comment>
<gene>
    <name evidence="1" type="ORF">BN1326_60143</name>
</gene>
<evidence type="ECO:0000313" key="2">
    <source>
        <dbReference type="Proteomes" id="UP000236509"/>
    </source>
</evidence>
<reference evidence="1 2" key="1">
    <citation type="submission" date="2015-04" db="EMBL/GenBank/DDBJ databases">
        <authorList>
            <person name="Cao L."/>
            <person name="Gao C.H."/>
        </authorList>
    </citation>
    <scope>NUCLEOTIDE SEQUENCE [LARGE SCALE GENOMIC DNA]</scope>
    <source>
        <strain evidence="1 2">SH3</strain>
    </source>
</reference>
<dbReference type="AlphaFoldDB" id="A0A7U7PYQ0"/>
<sequence length="56" mass="6504">MSFSLTIILCQSFEMMVIYLKKLIIATTIPMKVILINELHYIFNRNHLCISTAIES</sequence>
<dbReference type="EMBL" id="CVOU01000018">
    <property type="protein sequence ID" value="CRI25690.1"/>
    <property type="molecule type" value="Genomic_DNA"/>
</dbReference>
<evidence type="ECO:0000313" key="1">
    <source>
        <dbReference type="EMBL" id="CRI25690.1"/>
    </source>
</evidence>